<accession>A0AAW2HH86</accession>
<dbReference type="InterPro" id="IPR051965">
    <property type="entry name" value="ChromReg_NeuronalGeneExpr"/>
</dbReference>
<dbReference type="PANTHER" id="PTHR46040">
    <property type="entry name" value="HIGH MOBILITY GROUP PROTEIN 2"/>
    <property type="match status" value="1"/>
</dbReference>
<feature type="DNA-binding region" description="HMG box" evidence="3">
    <location>
        <begin position="55"/>
        <end position="123"/>
    </location>
</feature>
<sequence length="273" mass="31629">MEKTVLGPPVLASKSRPTSSDEKAPDSSDNATSLRRVGWPKGKKRKKLPKESMDPQKPLSAYHWFIKENREKIRNENPTWGFTEISKKLAQDWKALSTEQRQQYMLSAEEDKERYARELSVYKNRSVMEELVSGKDDGSGFDIPIFTEEFLDHNKIREAELRQLRKSNTDYEQQNSILEKLIENTKTAITKLEEETVQQRCHNQALQQHLDQMRVTLTDAFGEIELPGDNERPTLQTIDSYMVKLHGLLLTQNTTSPLYVRVREVVQQLDLHG</sequence>
<evidence type="ECO:0000256" key="2">
    <source>
        <dbReference type="ARBA" id="ARBA00023242"/>
    </source>
</evidence>
<dbReference type="SUPFAM" id="SSF47095">
    <property type="entry name" value="HMG-box"/>
    <property type="match status" value="1"/>
</dbReference>
<evidence type="ECO:0000256" key="5">
    <source>
        <dbReference type="SAM" id="MobiDB-lite"/>
    </source>
</evidence>
<feature type="domain" description="HMG box" evidence="6">
    <location>
        <begin position="55"/>
        <end position="123"/>
    </location>
</feature>
<name>A0AAW2HH86_9NEOP</name>
<keyword evidence="2 3" id="KW-0539">Nucleus</keyword>
<dbReference type="EMBL" id="JARGDH010000004">
    <property type="protein sequence ID" value="KAL0269094.1"/>
    <property type="molecule type" value="Genomic_DNA"/>
</dbReference>
<feature type="region of interest" description="Disordered" evidence="5">
    <location>
        <begin position="1"/>
        <end position="56"/>
    </location>
</feature>
<dbReference type="GO" id="GO:0005634">
    <property type="term" value="C:nucleus"/>
    <property type="evidence" value="ECO:0007669"/>
    <property type="project" value="UniProtKB-UniRule"/>
</dbReference>
<proteinExistence type="predicted"/>
<feature type="coiled-coil region" evidence="4">
    <location>
        <begin position="154"/>
        <end position="195"/>
    </location>
</feature>
<dbReference type="PANTHER" id="PTHR46040:SF3">
    <property type="entry name" value="HIGH MOBILITY GROUP PROTEIN 2"/>
    <property type="match status" value="1"/>
</dbReference>
<dbReference type="InterPro" id="IPR036910">
    <property type="entry name" value="HMG_box_dom_sf"/>
</dbReference>
<dbReference type="Pfam" id="PF00505">
    <property type="entry name" value="HMG_box"/>
    <property type="match status" value="1"/>
</dbReference>
<evidence type="ECO:0000256" key="4">
    <source>
        <dbReference type="SAM" id="Coils"/>
    </source>
</evidence>
<dbReference type="InterPro" id="IPR009071">
    <property type="entry name" value="HMG_box_dom"/>
</dbReference>
<keyword evidence="1 3" id="KW-0238">DNA-binding</keyword>
<gene>
    <name evidence="7" type="ORF">PYX00_006929</name>
</gene>
<dbReference type="PROSITE" id="PS50118">
    <property type="entry name" value="HMG_BOX_2"/>
    <property type="match status" value="1"/>
</dbReference>
<dbReference type="Gene3D" id="1.10.30.10">
    <property type="entry name" value="High mobility group box domain"/>
    <property type="match status" value="1"/>
</dbReference>
<dbReference type="GO" id="GO:0003677">
    <property type="term" value="F:DNA binding"/>
    <property type="evidence" value="ECO:0007669"/>
    <property type="project" value="UniProtKB-UniRule"/>
</dbReference>
<dbReference type="GO" id="GO:0010468">
    <property type="term" value="P:regulation of gene expression"/>
    <property type="evidence" value="ECO:0007669"/>
    <property type="project" value="TreeGrafter"/>
</dbReference>
<reference evidence="7" key="1">
    <citation type="journal article" date="2024" name="Gigascience">
        <title>Chromosome-level genome of the poultry shaft louse Menopon gallinae provides insight into the host-switching and adaptive evolution of parasitic lice.</title>
        <authorList>
            <person name="Xu Y."/>
            <person name="Ma L."/>
            <person name="Liu S."/>
            <person name="Liang Y."/>
            <person name="Liu Q."/>
            <person name="He Z."/>
            <person name="Tian L."/>
            <person name="Duan Y."/>
            <person name="Cai W."/>
            <person name="Li H."/>
            <person name="Song F."/>
        </authorList>
    </citation>
    <scope>NUCLEOTIDE SEQUENCE</scope>
    <source>
        <strain evidence="7">Cailab_2023a</strain>
    </source>
</reference>
<evidence type="ECO:0000256" key="1">
    <source>
        <dbReference type="ARBA" id="ARBA00023125"/>
    </source>
</evidence>
<evidence type="ECO:0000313" key="7">
    <source>
        <dbReference type="EMBL" id="KAL0269094.1"/>
    </source>
</evidence>
<dbReference type="PRINTS" id="PR00886">
    <property type="entry name" value="HIGHMOBLTY12"/>
</dbReference>
<keyword evidence="4" id="KW-0175">Coiled coil</keyword>
<organism evidence="7">
    <name type="scientific">Menopon gallinae</name>
    <name type="common">poultry shaft louse</name>
    <dbReference type="NCBI Taxonomy" id="328185"/>
    <lineage>
        <taxon>Eukaryota</taxon>
        <taxon>Metazoa</taxon>
        <taxon>Ecdysozoa</taxon>
        <taxon>Arthropoda</taxon>
        <taxon>Hexapoda</taxon>
        <taxon>Insecta</taxon>
        <taxon>Pterygota</taxon>
        <taxon>Neoptera</taxon>
        <taxon>Paraneoptera</taxon>
        <taxon>Psocodea</taxon>
        <taxon>Troctomorpha</taxon>
        <taxon>Phthiraptera</taxon>
        <taxon>Amblycera</taxon>
        <taxon>Menoponidae</taxon>
        <taxon>Menopon</taxon>
    </lineage>
</organism>
<dbReference type="AlphaFoldDB" id="A0AAW2HH86"/>
<comment type="caution">
    <text evidence="7">The sequence shown here is derived from an EMBL/GenBank/DDBJ whole genome shotgun (WGS) entry which is preliminary data.</text>
</comment>
<dbReference type="SMART" id="SM00398">
    <property type="entry name" value="HMG"/>
    <property type="match status" value="1"/>
</dbReference>
<protein>
    <recommendedName>
        <fullName evidence="6">HMG box domain-containing protein</fullName>
    </recommendedName>
</protein>
<evidence type="ECO:0000256" key="3">
    <source>
        <dbReference type="PROSITE-ProRule" id="PRU00267"/>
    </source>
</evidence>
<dbReference type="CDD" id="cd21980">
    <property type="entry name" value="HMG-box_HMG20"/>
    <property type="match status" value="1"/>
</dbReference>
<evidence type="ECO:0000259" key="6">
    <source>
        <dbReference type="PROSITE" id="PS50118"/>
    </source>
</evidence>